<keyword evidence="2" id="KW-1185">Reference proteome</keyword>
<organism evidence="1 2">
    <name type="scientific">Microdochium trichocladiopsis</name>
    <dbReference type="NCBI Taxonomy" id="1682393"/>
    <lineage>
        <taxon>Eukaryota</taxon>
        <taxon>Fungi</taxon>
        <taxon>Dikarya</taxon>
        <taxon>Ascomycota</taxon>
        <taxon>Pezizomycotina</taxon>
        <taxon>Sordariomycetes</taxon>
        <taxon>Xylariomycetidae</taxon>
        <taxon>Xylariales</taxon>
        <taxon>Microdochiaceae</taxon>
        <taxon>Microdochium</taxon>
    </lineage>
</organism>
<proteinExistence type="predicted"/>
<dbReference type="GeneID" id="70182161"/>
<gene>
    <name evidence="1" type="ORF">B0I36DRAFT_313402</name>
</gene>
<dbReference type="EMBL" id="JAGTJQ010000002">
    <property type="protein sequence ID" value="KAH7037136.1"/>
    <property type="molecule type" value="Genomic_DNA"/>
</dbReference>
<evidence type="ECO:0000313" key="1">
    <source>
        <dbReference type="EMBL" id="KAH7037136.1"/>
    </source>
</evidence>
<dbReference type="RefSeq" id="XP_046016257.1">
    <property type="nucleotide sequence ID" value="XM_046152615.1"/>
</dbReference>
<reference evidence="1" key="1">
    <citation type="journal article" date="2021" name="Nat. Commun.">
        <title>Genetic determinants of endophytism in the Arabidopsis root mycobiome.</title>
        <authorList>
            <person name="Mesny F."/>
            <person name="Miyauchi S."/>
            <person name="Thiergart T."/>
            <person name="Pickel B."/>
            <person name="Atanasova L."/>
            <person name="Karlsson M."/>
            <person name="Huettel B."/>
            <person name="Barry K.W."/>
            <person name="Haridas S."/>
            <person name="Chen C."/>
            <person name="Bauer D."/>
            <person name="Andreopoulos W."/>
            <person name="Pangilinan J."/>
            <person name="LaButti K."/>
            <person name="Riley R."/>
            <person name="Lipzen A."/>
            <person name="Clum A."/>
            <person name="Drula E."/>
            <person name="Henrissat B."/>
            <person name="Kohler A."/>
            <person name="Grigoriev I.V."/>
            <person name="Martin F.M."/>
            <person name="Hacquard S."/>
        </authorList>
    </citation>
    <scope>NUCLEOTIDE SEQUENCE</scope>
    <source>
        <strain evidence="1">MPI-CAGE-CH-0230</strain>
    </source>
</reference>
<dbReference type="AlphaFoldDB" id="A0A9P9BU15"/>
<protein>
    <submittedName>
        <fullName evidence="1">Uncharacterized protein</fullName>
    </submittedName>
</protein>
<sequence>MSVARHGGGGWADVYASRRKRFKVAGQRRVMRPAFQAMSSEQQPRPWVWGSW</sequence>
<comment type="caution">
    <text evidence="1">The sequence shown here is derived from an EMBL/GenBank/DDBJ whole genome shotgun (WGS) entry which is preliminary data.</text>
</comment>
<evidence type="ECO:0000313" key="2">
    <source>
        <dbReference type="Proteomes" id="UP000756346"/>
    </source>
</evidence>
<name>A0A9P9BU15_9PEZI</name>
<dbReference type="Proteomes" id="UP000756346">
    <property type="component" value="Unassembled WGS sequence"/>
</dbReference>
<accession>A0A9P9BU15</accession>